<reference evidence="1" key="1">
    <citation type="submission" date="2022-11" db="EMBL/GenBank/DDBJ databases">
        <title>Genome Sequence of Cubamyces cubensis.</title>
        <authorList>
            <person name="Buettner E."/>
        </authorList>
    </citation>
    <scope>NUCLEOTIDE SEQUENCE</scope>
    <source>
        <strain evidence="1">MPL-01</strain>
    </source>
</reference>
<keyword evidence="2" id="KW-1185">Reference proteome</keyword>
<dbReference type="EMBL" id="JAPEVG010000775">
    <property type="protein sequence ID" value="KAJ8455412.1"/>
    <property type="molecule type" value="Genomic_DNA"/>
</dbReference>
<accession>A0AAD7TH49</accession>
<name>A0AAD7TH49_9APHY</name>
<evidence type="ECO:0008006" key="3">
    <source>
        <dbReference type="Google" id="ProtNLM"/>
    </source>
</evidence>
<protein>
    <recommendedName>
        <fullName evidence="3">F-box domain-containing protein</fullName>
    </recommendedName>
</protein>
<evidence type="ECO:0000313" key="1">
    <source>
        <dbReference type="EMBL" id="KAJ8455412.1"/>
    </source>
</evidence>
<sequence length="333" mass="38607">MNRSLVSFLATRPRLRKVLLDLDEETTEDLTFLSTSPRHYPFEALQILWVKVPHLTACTTLVKLMHTCRLSSMTCESNNRCNAREVREFATALRDHCAKFTLHVCRLIQLEPEYDEDGWETFASPQYPSDYVGFNELAPLLEFSNLRVFQYTLCTLGGFKDDELVRMADAWPGLIYFSFLHGWGTQMEATCTWRGIGYFISRCSQMIECRMAFDTTIDNVALIVDDPAFRPNNNLRIFDILDSWLPDDLHGFVRAIYAVAPRVTSVEAMQRNVSPYDALPQDVYAFCEMVEHELRRLRTKHFADSYTKDPHYDIDMDDDDPLEEWAMKLSETG</sequence>
<organism evidence="1 2">
    <name type="scientific">Trametes cubensis</name>
    <dbReference type="NCBI Taxonomy" id="1111947"/>
    <lineage>
        <taxon>Eukaryota</taxon>
        <taxon>Fungi</taxon>
        <taxon>Dikarya</taxon>
        <taxon>Basidiomycota</taxon>
        <taxon>Agaricomycotina</taxon>
        <taxon>Agaricomycetes</taxon>
        <taxon>Polyporales</taxon>
        <taxon>Polyporaceae</taxon>
        <taxon>Trametes</taxon>
    </lineage>
</organism>
<proteinExistence type="predicted"/>
<comment type="caution">
    <text evidence="1">The sequence shown here is derived from an EMBL/GenBank/DDBJ whole genome shotgun (WGS) entry which is preliminary data.</text>
</comment>
<gene>
    <name evidence="1" type="ORF">ONZ51_g12469</name>
</gene>
<dbReference type="Proteomes" id="UP001215151">
    <property type="component" value="Unassembled WGS sequence"/>
</dbReference>
<dbReference type="AlphaFoldDB" id="A0AAD7TH49"/>
<evidence type="ECO:0000313" key="2">
    <source>
        <dbReference type="Proteomes" id="UP001215151"/>
    </source>
</evidence>